<feature type="region of interest" description="Disordered" evidence="2">
    <location>
        <begin position="312"/>
        <end position="335"/>
    </location>
</feature>
<dbReference type="Pfam" id="PF26649">
    <property type="entry name" value="Ajm-1"/>
    <property type="match status" value="1"/>
</dbReference>
<feature type="compositionally biased region" description="Low complexity" evidence="2">
    <location>
        <begin position="417"/>
        <end position="429"/>
    </location>
</feature>
<feature type="compositionally biased region" description="Basic and acidic residues" evidence="2">
    <location>
        <begin position="1495"/>
        <end position="1514"/>
    </location>
</feature>
<reference evidence="4" key="1">
    <citation type="journal article" date="2012" name="PLoS Negl. Trop. Dis.">
        <title>A systematically improved high quality genome and transcriptome of the human blood fluke Schistosoma mansoni.</title>
        <authorList>
            <person name="Protasio A.V."/>
            <person name="Tsai I.J."/>
            <person name="Babbage A."/>
            <person name="Nichol S."/>
            <person name="Hunt M."/>
            <person name="Aslett M.A."/>
            <person name="De Silva N."/>
            <person name="Velarde G.S."/>
            <person name="Anderson T.J."/>
            <person name="Clark R.C."/>
            <person name="Davidson C."/>
            <person name="Dillon G.P."/>
            <person name="Holroyd N.E."/>
            <person name="LoVerde P.T."/>
            <person name="Lloyd C."/>
            <person name="McQuillan J."/>
            <person name="Oliveira G."/>
            <person name="Otto T.D."/>
            <person name="Parker-Manuel S.J."/>
            <person name="Quail M.A."/>
            <person name="Wilson R.A."/>
            <person name="Zerlotini A."/>
            <person name="Dunne D.W."/>
            <person name="Berriman M."/>
        </authorList>
    </citation>
    <scope>NUCLEOTIDE SEQUENCE [LARGE SCALE GENOMIC DNA]</scope>
    <source>
        <strain evidence="4">Puerto Rican</strain>
    </source>
</reference>
<feature type="region of interest" description="Disordered" evidence="2">
    <location>
        <begin position="659"/>
        <end position="683"/>
    </location>
</feature>
<feature type="compositionally biased region" description="Basic residues" evidence="2">
    <location>
        <begin position="1451"/>
        <end position="1466"/>
    </location>
</feature>
<evidence type="ECO:0000256" key="2">
    <source>
        <dbReference type="SAM" id="MobiDB-lite"/>
    </source>
</evidence>
<dbReference type="AlphaFoldDB" id="A0A5K4FD33"/>
<feature type="region of interest" description="Disordered" evidence="2">
    <location>
        <begin position="1439"/>
        <end position="1536"/>
    </location>
</feature>
<feature type="compositionally biased region" description="Polar residues" evidence="2">
    <location>
        <begin position="2039"/>
        <end position="2049"/>
    </location>
</feature>
<feature type="compositionally biased region" description="Basic and acidic residues" evidence="2">
    <location>
        <begin position="2052"/>
        <end position="2061"/>
    </location>
</feature>
<organism evidence="4 5">
    <name type="scientific">Schistosoma mansoni</name>
    <name type="common">Blood fluke</name>
    <dbReference type="NCBI Taxonomy" id="6183"/>
    <lineage>
        <taxon>Eukaryota</taxon>
        <taxon>Metazoa</taxon>
        <taxon>Spiralia</taxon>
        <taxon>Lophotrochozoa</taxon>
        <taxon>Platyhelminthes</taxon>
        <taxon>Trematoda</taxon>
        <taxon>Digenea</taxon>
        <taxon>Strigeidida</taxon>
        <taxon>Schistosomatoidea</taxon>
        <taxon>Schistosomatidae</taxon>
        <taxon>Schistosoma</taxon>
    </lineage>
</organism>
<keyword evidence="4" id="KW-1185">Reference proteome</keyword>
<feature type="compositionally biased region" description="Low complexity" evidence="2">
    <location>
        <begin position="805"/>
        <end position="826"/>
    </location>
</feature>
<evidence type="ECO:0000313" key="5">
    <source>
        <dbReference type="WBParaSite" id="Smp_347800.1"/>
    </source>
</evidence>
<protein>
    <submittedName>
        <fullName evidence="5">PH domain-containing protein</fullName>
    </submittedName>
</protein>
<evidence type="ECO:0000313" key="4">
    <source>
        <dbReference type="Proteomes" id="UP000008854"/>
    </source>
</evidence>
<evidence type="ECO:0000256" key="1">
    <source>
        <dbReference type="SAM" id="Coils"/>
    </source>
</evidence>
<feature type="compositionally biased region" description="Acidic residues" evidence="2">
    <location>
        <begin position="398"/>
        <end position="409"/>
    </location>
</feature>
<feature type="coiled-coil region" evidence="1">
    <location>
        <begin position="49"/>
        <end position="76"/>
    </location>
</feature>
<evidence type="ECO:0000259" key="3">
    <source>
        <dbReference type="Pfam" id="PF26649"/>
    </source>
</evidence>
<reference evidence="5" key="2">
    <citation type="submission" date="2019-11" db="UniProtKB">
        <authorList>
            <consortium name="WormBaseParasite"/>
        </authorList>
    </citation>
    <scope>IDENTIFICATION</scope>
    <source>
        <strain evidence="5">Puerto Rican</strain>
    </source>
</reference>
<feature type="compositionally biased region" description="Low complexity" evidence="2">
    <location>
        <begin position="1515"/>
        <end position="1527"/>
    </location>
</feature>
<keyword evidence="1" id="KW-0175">Coiled coil</keyword>
<name>A0A5K4FD33_SCHMA</name>
<feature type="domain" description="Apical junction molecule ajm1 alpha/beta" evidence="3">
    <location>
        <begin position="2310"/>
        <end position="2439"/>
    </location>
</feature>
<feature type="compositionally biased region" description="Basic residues" evidence="2">
    <location>
        <begin position="1478"/>
        <end position="1488"/>
    </location>
</feature>
<dbReference type="InterPro" id="IPR058586">
    <property type="entry name" value="Ajm-1"/>
</dbReference>
<feature type="region of interest" description="Disordered" evidence="2">
    <location>
        <begin position="2018"/>
        <end position="2061"/>
    </location>
</feature>
<feature type="compositionally biased region" description="Polar residues" evidence="2">
    <location>
        <begin position="893"/>
        <end position="902"/>
    </location>
</feature>
<feature type="region of interest" description="Disordered" evidence="2">
    <location>
        <begin position="397"/>
        <end position="429"/>
    </location>
</feature>
<feature type="region of interest" description="Disordered" evidence="2">
    <location>
        <begin position="881"/>
        <end position="905"/>
    </location>
</feature>
<dbReference type="InParanoid" id="A0A5K4FD33"/>
<dbReference type="Proteomes" id="UP000008854">
    <property type="component" value="Unassembled WGS sequence"/>
</dbReference>
<accession>A0A5K4FD33</accession>
<feature type="region of interest" description="Disordered" evidence="2">
    <location>
        <begin position="777"/>
        <end position="837"/>
    </location>
</feature>
<dbReference type="WBParaSite" id="Smp_347800.1">
    <property type="protein sequence ID" value="Smp_347800.1"/>
    <property type="gene ID" value="Smp_347800"/>
</dbReference>
<dbReference type="STRING" id="6183.A0A5K4FD33"/>
<sequence length="2626" mass="299399">MDKELIKCNSKVNNNTNNEMNNNTITTIATNSESSKYSGRNLALADEWIQATEARYDSMENLLQSVRHDIDVLTERLNQTTPTSPELIRSTTTTTVKIGNKQTTIEEKNSSSRLEQIKLSSLPLQIETSQSSLVSHQKDLSDNLKCIPEKELLGLIADKDEFMDIRIRPIKNRFPNTNEDELFDCNNICQFNDNRNDIIHHNNAANTTDNNERSIEEDKYLTKTWRSPSDFNLHDPFYGNSYGFTDEPYDNDNINDANQLRTMHYVKIRQMDSSHKINDDINNDDDDDDDEVIEYNFPSHDHHSMIETDLDDYQPDKQENSTTESENSLSPAISPTFGNLASDEIKLQNMIISNNDTITLSIGNKYLTENNNDVNSRNLNSEDFKVYDNGHSLTTIDEASEENDDDDWSSYEHEISTNNGNNNIGNNTTEKSMEEDIQILKPFEYYKDDQIPINQSISQEFKLSCVDNNNSDKQEHIIRQNENVDETALEHQQQQVEMIKDNIDNNTSKTNSFVYNEKCIITSEYSQQSPNIVLLRPKKIDNSCITTKNLKSRPVSAEIRNNNINNNNKKLEKSHSGSLSSMLSTISQEGVISEADSYVTVCSHLIGTGSEEAYTTAQSDSDAFNEQTLYTNSHTDEENDYQTLSCKKVKTFSCRSQKRKCTTDPDLDSQSASDLENDNETILDSTLTTSTPVTVTPKFTKLPSKLIASSENAVELKQNDIEPFNEKTYVMDTNYNANLCDMHKYEELSINVKDESNESDVNDNKKISTASYKRITLKRPNRSNNNLTDIFSDKPHYSDSDNESSDSISNSSSPSSFTSSSSSDNLNEAHYDTSQPESWIGTNFKQLSGVILPDMMHRPNYHTTTHESKKKRLSKIIETSQSSLNDDDDNNNGDQQTISPSSVDEHYKLTPSLSSLQRDEALFILPNVSSINTPTMSNNIFNSDTFKPEVINKNTRALTQSNNSLAENYGPVTPVVQYTDDNDKNILVGNQQNHQFSINQYRKKENANLKSELNTVNLQSENNNSEYEELNNSDKHVYSKKKDHLVENTKIIKPLKIITTCKEDKSSRKEVVENHSEIMYNNMRLPQTSSSMSSTYIRKEHFFPKHLNTNDRQISNEEKRAYRQNEHIPIIQSSNSPQIYASNLYGNKLTNSKYTDEIIQPNFHKSYSNEHHDRIIYEQDHDNQSFRSTNGLINIKDETKISKPYEYHTENFYDNELDDYNRINKTSSYVKNQSVIGSTSSTILAKSPYIIEDRSRYTDNNNNIPSLQENKTLTNVVLFETIKQPTSLHYYEPIKAEQDDIQLASQRKSRILQGDCGDLDNQVHSSIKYKPGPILSEKEFIDNQIITNSGVSESCRQNIPEVREINEDRNYEPIQNYASYRSVTIKDETHKPVIKSNELINDLNEKNKHLPLTSNYNAGLYIKSEELRKVNEPKESIELSNTPILKGDLNHRHRQMSPSPPRHHHILSPSTVTSKPPTHYHPRTKWHLKPIPTDDEIRERLRSSSRKRQEERQSRSVQNPQPSAYRPRSSRSDSRYRFTDLDSAIAESRADTIEATNQLNTDSESHSEARQSASLFDLDAQIQKARTPTTPSYQYSSGVYNIQNEPNKLLTKKFFGDTKSYSSLLETDIDTGENFKRPVILETDLDKLNTQVNDGSFDAAIIDTYQDRTRSLYNLTFTRTPGAFRRQKSNEFGGNTVETSEIELIQSPNDQWQKAKSYQGLVNSEESDLQKVPPQYEVARYKKKTTTGGAQGLIDRLKEKARSTHELRIAQSLTKLHIPEWLDKANCLQATSDLITTNTVKEYNINEKRTQFEHPTQKHFPSPSYTPRTNKALISSLRSLSSICKPSDNSLTNISNLSQKTIETVAEPIWPKSEILNPPNFVRPSQLIKQKSGQTNNYLRPIQSKLNNSMRSLSAQRYKSIESQDIRPQVAPRHNYTKGQGKLIELNPQDFIPKYEQRWCKEKLNRFNRATTEPPDKYDANKSVLYLDNNSKLDINQSNSVKKINLISSPNIITHKFNTDSRPTISLSNIKDVDHDSGTENSNEHQIISSEEDQKQSDRKYENVTTTNVLVKPKEYLNQSNLESKQFIQKNASSIENCLSLDDSESKESSQMINPPDKISCNELYSADADGETESEVTDGFDQLSDLTCLTSLLDTCSSRHRSLLANRPSALEHLLISVGWWPVYPEAEHRYLPPTAAEAISIAAHEFDIKEDSHRYEYLQLIAGPDSHKPLNLGEFGLNQLSGAMIRHPIDGLLYISCGKSTCSTKPLPVSQANKWCACANCFTLYCSNKCREECESNPSDHPSNCSFSRAKRVCCRLLRNLAPGQITGLTALAKTGMARLGRGGILLSFSLIKHAETFLQRSLEHSFVNEELDDTSIEKALHQWERLHQPSPGGLMAPPTYLTLNELEELDSSIANPCKSYNPSSSMVLIVVVCAYELIARKDGRPVHLFKQSLILPFPSHSNLRNKNEVVASQNTQPTEKPEVSHMKVATMKIDKQAIAAREAYMLRLQRMLRERGVSLRHHYPEIYTRIANFVETGIPFSSIRITFDDFLLQQQVNCIIQPMKDLYIEPVNNSNNNTNHSNQYLKETETNKSSTNIQSKYVKNYKSHEMASLNRKKLTETNF</sequence>
<proteinExistence type="predicted"/>
<feature type="compositionally biased region" description="Polar residues" evidence="2">
    <location>
        <begin position="2020"/>
        <end position="2029"/>
    </location>
</feature>